<dbReference type="Proteomes" id="UP000614216">
    <property type="component" value="Unassembled WGS sequence"/>
</dbReference>
<evidence type="ECO:0000313" key="2">
    <source>
        <dbReference type="Proteomes" id="UP000614216"/>
    </source>
</evidence>
<keyword evidence="2" id="KW-1185">Reference proteome</keyword>
<dbReference type="Gene3D" id="2.60.40.10">
    <property type="entry name" value="Immunoglobulins"/>
    <property type="match status" value="1"/>
</dbReference>
<evidence type="ECO:0000313" key="1">
    <source>
        <dbReference type="EMBL" id="MBL6446202.1"/>
    </source>
</evidence>
<dbReference type="AlphaFoldDB" id="A0A937FWX2"/>
<dbReference type="PANTHER" id="PTHR37833">
    <property type="entry name" value="LIPOPROTEIN-RELATED"/>
    <property type="match status" value="1"/>
</dbReference>
<dbReference type="EMBL" id="JAEUGD010000023">
    <property type="protein sequence ID" value="MBL6446202.1"/>
    <property type="molecule type" value="Genomic_DNA"/>
</dbReference>
<sequence length="74" mass="7913">MPLIISIAKSSCGCTVSAYSKDPIIPCESGEITASYHAKKNGSFLKSVTVTPNARDNVVVPYLKGKARECCYIS</sequence>
<protein>
    <submittedName>
        <fullName evidence="1">DUF1573 domain-containing protein</fullName>
    </submittedName>
</protein>
<reference evidence="1" key="1">
    <citation type="submission" date="2021-01" db="EMBL/GenBank/DDBJ databases">
        <title>Fulvivirga kasyanovii gen. nov., sp nov., a novel member of the phylum Bacteroidetes isolated from seawater in a mussel farm.</title>
        <authorList>
            <person name="Zhao L.-H."/>
            <person name="Wang Z.-J."/>
        </authorList>
    </citation>
    <scope>NUCLEOTIDE SEQUENCE</scope>
    <source>
        <strain evidence="1">29W222</strain>
    </source>
</reference>
<accession>A0A937FWX2</accession>
<dbReference type="InterPro" id="IPR013783">
    <property type="entry name" value="Ig-like_fold"/>
</dbReference>
<organism evidence="1 2">
    <name type="scientific">Fulvivirga marina</name>
    <dbReference type="NCBI Taxonomy" id="2494733"/>
    <lineage>
        <taxon>Bacteria</taxon>
        <taxon>Pseudomonadati</taxon>
        <taxon>Bacteroidota</taxon>
        <taxon>Cytophagia</taxon>
        <taxon>Cytophagales</taxon>
        <taxon>Fulvivirgaceae</taxon>
        <taxon>Fulvivirga</taxon>
    </lineage>
</organism>
<dbReference type="PANTHER" id="PTHR37833:SF1">
    <property type="entry name" value="SIGNAL PEPTIDE PROTEIN"/>
    <property type="match status" value="1"/>
</dbReference>
<name>A0A937FWX2_9BACT</name>
<dbReference type="Pfam" id="PF07610">
    <property type="entry name" value="DUF1573"/>
    <property type="match status" value="1"/>
</dbReference>
<proteinExistence type="predicted"/>
<gene>
    <name evidence="1" type="ORF">JMN32_07775</name>
</gene>
<comment type="caution">
    <text evidence="1">The sequence shown here is derived from an EMBL/GenBank/DDBJ whole genome shotgun (WGS) entry which is preliminary data.</text>
</comment>
<dbReference type="InterPro" id="IPR011467">
    <property type="entry name" value="DUF1573"/>
</dbReference>